<dbReference type="EMBL" id="CP011013">
    <property type="protein sequence ID" value="AJT50302.1"/>
    <property type="molecule type" value="Genomic_DNA"/>
</dbReference>
<dbReference type="KEGG" id="lmu:LBLM1_04050"/>
<dbReference type="InterPro" id="IPR022372">
    <property type="entry name" value="Accessory_SS_Asp1"/>
</dbReference>
<dbReference type="Pfam" id="PF16993">
    <property type="entry name" value="Asp1"/>
    <property type="match status" value="1"/>
</dbReference>
<name>A0A0D4CJF9_LIMMU</name>
<dbReference type="NCBIfam" id="TIGR03713">
    <property type="entry name" value="acc_sec_asp1"/>
    <property type="match status" value="1"/>
</dbReference>
<organism evidence="1 2">
    <name type="scientific">Limosilactobacillus mucosae LM1</name>
    <dbReference type="NCBI Taxonomy" id="1130798"/>
    <lineage>
        <taxon>Bacteria</taxon>
        <taxon>Bacillati</taxon>
        <taxon>Bacillota</taxon>
        <taxon>Bacilli</taxon>
        <taxon>Lactobacillales</taxon>
        <taxon>Lactobacillaceae</taxon>
        <taxon>Limosilactobacillus</taxon>
    </lineage>
</organism>
<protein>
    <recommendedName>
        <fullName evidence="3">Accessory Sec system protein Asp1</fullName>
    </recommendedName>
</protein>
<dbReference type="AlphaFoldDB" id="A0A0D4CJF9"/>
<keyword evidence="2" id="KW-1185">Reference proteome</keyword>
<gene>
    <name evidence="1" type="ORF">LBLM1_04050</name>
</gene>
<evidence type="ECO:0008006" key="3">
    <source>
        <dbReference type="Google" id="ProtNLM"/>
    </source>
</evidence>
<proteinExistence type="predicted"/>
<accession>A0A0D4CJF9</accession>
<reference evidence="1 2" key="1">
    <citation type="journal article" date="2012" name="J. Bacteriol.">
        <title>Genome sequence of Lactobacillus mucosae LM1, isolated from piglet feces.</title>
        <authorList>
            <person name="Lee J.H."/>
            <person name="Valeriano V.D."/>
            <person name="Shin Y.R."/>
            <person name="Chae J.P."/>
            <person name="Kim G.B."/>
            <person name="Ham J.S."/>
            <person name="Chun J."/>
            <person name="Kang D.K."/>
        </authorList>
    </citation>
    <scope>NUCLEOTIDE SEQUENCE [LARGE SCALE GENOMIC DNA]</scope>
    <source>
        <strain evidence="1 2">LM1</strain>
    </source>
</reference>
<dbReference type="HOGENOM" id="CLU_038827_1_0_9"/>
<dbReference type="Proteomes" id="UP000003645">
    <property type="component" value="Chromosome"/>
</dbReference>
<evidence type="ECO:0000313" key="1">
    <source>
        <dbReference type="EMBL" id="AJT50302.1"/>
    </source>
</evidence>
<dbReference type="GO" id="GO:0015031">
    <property type="term" value="P:protein transport"/>
    <property type="evidence" value="ECO:0007669"/>
    <property type="project" value="InterPro"/>
</dbReference>
<dbReference type="RefSeq" id="WP_039945004.1">
    <property type="nucleotide sequence ID" value="NZ_CP011013.1"/>
</dbReference>
<dbReference type="OrthoDB" id="9767875at2"/>
<evidence type="ECO:0000313" key="2">
    <source>
        <dbReference type="Proteomes" id="UP000003645"/>
    </source>
</evidence>
<dbReference type="STRING" id="1130798.LBLM1_04050"/>
<sequence>MKYFVPAWQNELDDWAFAVDRLKFDDAINNLKIFMRNDAQCGVIVSEYVPQLTAQLNEAGLAPEKLLTVFDLVQGVTDPRVRQVLDLPDFNWPRGTWFEYDPFRVVAYCDDQKLAQVIFNVRGQILRIERFAHDKHFQDLVMDSRGWLSCLQNYDEQEQLVERVFLDPAGSWRVKERIADGRVFVNPWFAKDFNAPAYQDRQVLIDEFLPRLIKQNLDAQQDEIIFTAADQQRARLSFFNGFKIAAVISRWHAFEEFLPRLNNFTGQLVTDSAAVDARVHELLGNERETLLLPIFSAQFHLGHSQEQLEQTILLVVNDLTPAELRAVLARLLARLDQARFNENLKLVSYDDDQLSRAEETIKELAQDHYPLIMINPTPEQLKPNEDLQDADLTPDMEDLQTAQPIPIYTKRIAQPKDLLTILDSTRVLVDLSMAPDDFIQMAAVSVGVPQINRTVSELVTHQQNGLQIKQISQLDQALDYYLGSMKHWNEALVSSVAMINRYSDEMIMNAWQNLW</sequence>